<dbReference type="AlphaFoldDB" id="A0A194X851"/>
<dbReference type="EMBL" id="KQ947416">
    <property type="protein sequence ID" value="KUJ16341.1"/>
    <property type="molecule type" value="Genomic_DNA"/>
</dbReference>
<accession>A0A194X851</accession>
<dbReference type="KEGG" id="psco:LY89DRAFT_669863"/>
<evidence type="ECO:0000256" key="1">
    <source>
        <dbReference type="SAM" id="MobiDB-lite"/>
    </source>
</evidence>
<gene>
    <name evidence="2" type="ORF">LY89DRAFT_669863</name>
</gene>
<feature type="region of interest" description="Disordered" evidence="1">
    <location>
        <begin position="184"/>
        <end position="210"/>
    </location>
</feature>
<organism evidence="2 3">
    <name type="scientific">Mollisia scopiformis</name>
    <name type="common">Conifer needle endophyte fungus</name>
    <name type="synonym">Phialocephala scopiformis</name>
    <dbReference type="NCBI Taxonomy" id="149040"/>
    <lineage>
        <taxon>Eukaryota</taxon>
        <taxon>Fungi</taxon>
        <taxon>Dikarya</taxon>
        <taxon>Ascomycota</taxon>
        <taxon>Pezizomycotina</taxon>
        <taxon>Leotiomycetes</taxon>
        <taxon>Helotiales</taxon>
        <taxon>Mollisiaceae</taxon>
        <taxon>Mollisia</taxon>
    </lineage>
</organism>
<dbReference type="GeneID" id="28822859"/>
<sequence length="287" mass="33313">MQHTLIVMIWTSTIAGMINELLTRDRYHMPRIPKIKDESFRFFILHAILDQVLSIEGHHRIDWIKVSEDVGYKGQNPSTCSKKVFAATWKALHRRSFVQDKKSKIDTVEAPPEYVFERCVGNGREATVNWAKLAETLGNSSEKGERDVFNRMWNKYWGKDPHKTTAYEKMDEYYAYIKNFDQGHDDEEPGYPPPPPYEDIESQNNGIKHPETANDGEAMELVPRLEGIHLAEHKTEGWKEKKDVEKTEIWRSVPKGLQSGKETTSSLTIEILVRWKEMVCKAKKSYV</sequence>
<keyword evidence="3" id="KW-1185">Reference proteome</keyword>
<protein>
    <submittedName>
        <fullName evidence="2">Uncharacterized protein</fullName>
    </submittedName>
</protein>
<proteinExistence type="predicted"/>
<evidence type="ECO:0000313" key="3">
    <source>
        <dbReference type="Proteomes" id="UP000070700"/>
    </source>
</evidence>
<evidence type="ECO:0000313" key="2">
    <source>
        <dbReference type="EMBL" id="KUJ16341.1"/>
    </source>
</evidence>
<reference evidence="2 3" key="1">
    <citation type="submission" date="2015-10" db="EMBL/GenBank/DDBJ databases">
        <title>Full genome of DAOMC 229536 Phialocephala scopiformis, a fungal endophyte of spruce producing the potent anti-insectan compound rugulosin.</title>
        <authorList>
            <consortium name="DOE Joint Genome Institute"/>
            <person name="Walker A.K."/>
            <person name="Frasz S.L."/>
            <person name="Seifert K.A."/>
            <person name="Miller J.D."/>
            <person name="Mondo S.J."/>
            <person name="Labutti K."/>
            <person name="Lipzen A."/>
            <person name="Dockter R."/>
            <person name="Kennedy M."/>
            <person name="Grigoriev I.V."/>
            <person name="Spatafora J.W."/>
        </authorList>
    </citation>
    <scope>NUCLEOTIDE SEQUENCE [LARGE SCALE GENOMIC DNA]</scope>
    <source>
        <strain evidence="2 3">CBS 120377</strain>
    </source>
</reference>
<dbReference type="InParanoid" id="A0A194X851"/>
<dbReference type="OrthoDB" id="3563290at2759"/>
<dbReference type="RefSeq" id="XP_018070696.1">
    <property type="nucleotide sequence ID" value="XM_018213133.1"/>
</dbReference>
<name>A0A194X851_MOLSC</name>
<dbReference type="Proteomes" id="UP000070700">
    <property type="component" value="Unassembled WGS sequence"/>
</dbReference>